<proteinExistence type="predicted"/>
<organism evidence="1 2">
    <name type="scientific">Flavobacterium phage vB_FspS_filifjonk9-1</name>
    <dbReference type="NCBI Taxonomy" id="2686245"/>
    <lineage>
        <taxon>Viruses</taxon>
        <taxon>Duplodnaviria</taxon>
        <taxon>Heunggongvirae</taxon>
        <taxon>Uroviricota</taxon>
        <taxon>Caudoviricetes</taxon>
        <taxon>Muminvirus</taxon>
        <taxon>Muminvirus filifjonk</taxon>
    </lineage>
</organism>
<keyword evidence="2" id="KW-1185">Reference proteome</keyword>
<name>A0A6B9L9V6_9CAUD</name>
<evidence type="ECO:0000313" key="2">
    <source>
        <dbReference type="Proteomes" id="UP000464173"/>
    </source>
</evidence>
<sequence>MSKLSKRKSPVLVGNRIDTTYERQKNMVLTAKEVAERTSEEIKNKNIRYDIKR</sequence>
<dbReference type="EMBL" id="MN812206">
    <property type="protein sequence ID" value="QHB38650.1"/>
    <property type="molecule type" value="Genomic_DNA"/>
</dbReference>
<dbReference type="Proteomes" id="UP000464173">
    <property type="component" value="Segment"/>
</dbReference>
<gene>
    <name evidence="1" type="ORF">filifjonk91_gp033</name>
</gene>
<accession>A0A6B9L9V6</accession>
<evidence type="ECO:0000313" key="1">
    <source>
        <dbReference type="EMBL" id="QHB38650.1"/>
    </source>
</evidence>
<reference evidence="1 2" key="1">
    <citation type="journal article" date="2020" name="Viruses">
        <title>Diversity and Host Interactions Among Virulent and Temperate Baltic Sea Flavobacterium Phages.</title>
        <authorList>
            <person name="Nilsson E."/>
            <person name="Bayfield O.W."/>
            <person name="Lundin D."/>
            <person name="Antson A.A."/>
            <person name="Holmfeldt K."/>
        </authorList>
    </citation>
    <scope>NUCLEOTIDE SEQUENCE [LARGE SCALE GENOMIC DNA]</scope>
</reference>
<protein>
    <submittedName>
        <fullName evidence="1">Uncharacterized protein</fullName>
    </submittedName>
</protein>